<accession>A0A8J3SUG6</accession>
<dbReference type="AlphaFoldDB" id="A0A8J3SUG6"/>
<dbReference type="Pfam" id="PF10604">
    <property type="entry name" value="Polyketide_cyc2"/>
    <property type="match status" value="1"/>
</dbReference>
<dbReference type="Gene3D" id="3.30.530.20">
    <property type="match status" value="1"/>
</dbReference>
<gene>
    <name evidence="1" type="ORF">Pta02_27300</name>
</gene>
<dbReference type="EMBL" id="BOOK01000017">
    <property type="protein sequence ID" value="GII00722.1"/>
    <property type="molecule type" value="Genomic_DNA"/>
</dbReference>
<evidence type="ECO:0000313" key="2">
    <source>
        <dbReference type="Proteomes" id="UP000634476"/>
    </source>
</evidence>
<keyword evidence="2" id="KW-1185">Reference proteome</keyword>
<dbReference type="SUPFAM" id="SSF55961">
    <property type="entry name" value="Bet v1-like"/>
    <property type="match status" value="1"/>
</dbReference>
<organism evidence="1 2">
    <name type="scientific">Planobispora takensis</name>
    <dbReference type="NCBI Taxonomy" id="1367882"/>
    <lineage>
        <taxon>Bacteria</taxon>
        <taxon>Bacillati</taxon>
        <taxon>Actinomycetota</taxon>
        <taxon>Actinomycetes</taxon>
        <taxon>Streptosporangiales</taxon>
        <taxon>Streptosporangiaceae</taxon>
        <taxon>Planobispora</taxon>
    </lineage>
</organism>
<evidence type="ECO:0000313" key="1">
    <source>
        <dbReference type="EMBL" id="GII00722.1"/>
    </source>
</evidence>
<dbReference type="RefSeq" id="WP_203875131.1">
    <property type="nucleotide sequence ID" value="NZ_BOOK01000017.1"/>
</dbReference>
<comment type="caution">
    <text evidence="1">The sequence shown here is derived from an EMBL/GenBank/DDBJ whole genome shotgun (WGS) entry which is preliminary data.</text>
</comment>
<sequence>MALKLFYSGPSLNVLHDEYAALGRVDPRAQAVSSSSLVVGAPVERVWEVMADLASWPSWASGLEIVELGDVRPGAPFRWRLNGVAIRSRFAVVTAGRELTWTGVFLGYKAVDRHVLEPLEDGRTRVTVEESLAGPLLPLFYGERKLRANHERWLSGLKSAVETARAPDRRPSPQTSKP</sequence>
<dbReference type="Proteomes" id="UP000634476">
    <property type="component" value="Unassembled WGS sequence"/>
</dbReference>
<name>A0A8J3SUG6_9ACTN</name>
<dbReference type="InterPro" id="IPR023393">
    <property type="entry name" value="START-like_dom_sf"/>
</dbReference>
<evidence type="ECO:0008006" key="3">
    <source>
        <dbReference type="Google" id="ProtNLM"/>
    </source>
</evidence>
<protein>
    <recommendedName>
        <fullName evidence="3">Molecular chaperone Hsp90</fullName>
    </recommendedName>
</protein>
<dbReference type="InterPro" id="IPR019587">
    <property type="entry name" value="Polyketide_cyclase/dehydratase"/>
</dbReference>
<reference evidence="1" key="1">
    <citation type="submission" date="2021-01" db="EMBL/GenBank/DDBJ databases">
        <title>Whole genome shotgun sequence of Planobispora takensis NBRC 109077.</title>
        <authorList>
            <person name="Komaki H."/>
            <person name="Tamura T."/>
        </authorList>
    </citation>
    <scope>NUCLEOTIDE SEQUENCE</scope>
    <source>
        <strain evidence="1">NBRC 109077</strain>
    </source>
</reference>
<proteinExistence type="predicted"/>